<organism evidence="5 6">
    <name type="scientific">Bradyrhizobium zhengyangense</name>
    <dbReference type="NCBI Taxonomy" id="2911009"/>
    <lineage>
        <taxon>Bacteria</taxon>
        <taxon>Pseudomonadati</taxon>
        <taxon>Pseudomonadota</taxon>
        <taxon>Alphaproteobacteria</taxon>
        <taxon>Hyphomicrobiales</taxon>
        <taxon>Nitrobacteraceae</taxon>
        <taxon>Bradyrhizobium</taxon>
    </lineage>
</organism>
<comment type="similarity">
    <text evidence="1">Belongs to the 'phage' integrase family.</text>
</comment>
<evidence type="ECO:0000256" key="1">
    <source>
        <dbReference type="ARBA" id="ARBA00008857"/>
    </source>
</evidence>
<dbReference type="InterPro" id="IPR050808">
    <property type="entry name" value="Phage_Integrase"/>
</dbReference>
<keyword evidence="3" id="KW-0233">DNA recombination</keyword>
<feature type="region of interest" description="Disordered" evidence="4">
    <location>
        <begin position="56"/>
        <end position="78"/>
    </location>
</feature>
<evidence type="ECO:0008006" key="7">
    <source>
        <dbReference type="Google" id="ProtNLM"/>
    </source>
</evidence>
<dbReference type="InterPro" id="IPR013762">
    <property type="entry name" value="Integrase-like_cat_sf"/>
</dbReference>
<dbReference type="PANTHER" id="PTHR30629:SF2">
    <property type="entry name" value="PROPHAGE INTEGRASE INTS-RELATED"/>
    <property type="match status" value="1"/>
</dbReference>
<dbReference type="GO" id="GO:0006310">
    <property type="term" value="P:DNA recombination"/>
    <property type="evidence" value="ECO:0007669"/>
    <property type="project" value="UniProtKB-KW"/>
</dbReference>
<proteinExistence type="inferred from homology"/>
<dbReference type="RefSeq" id="WP_237891204.1">
    <property type="nucleotide sequence ID" value="NZ_JAKLTY010000016.1"/>
</dbReference>
<dbReference type="Proteomes" id="UP001139054">
    <property type="component" value="Unassembled WGS sequence"/>
</dbReference>
<dbReference type="AlphaFoldDB" id="A0A9X1RDQ2"/>
<name>A0A9X1RDQ2_9BRAD</name>
<dbReference type="GO" id="GO:0003677">
    <property type="term" value="F:DNA binding"/>
    <property type="evidence" value="ECO:0007669"/>
    <property type="project" value="InterPro"/>
</dbReference>
<accession>A0A9X1RDQ2</accession>
<dbReference type="InterPro" id="IPR011010">
    <property type="entry name" value="DNA_brk_join_enz"/>
</dbReference>
<protein>
    <recommendedName>
        <fullName evidence="7">Tyr recombinase domain-containing protein</fullName>
    </recommendedName>
</protein>
<evidence type="ECO:0000256" key="3">
    <source>
        <dbReference type="ARBA" id="ARBA00023172"/>
    </source>
</evidence>
<sequence>MAPRSDLKNHLRPRKLTDDHIEWLRQIADDERASALVKPMGEREWLKAQALADTALAAPDGPLPRPGRRPGKQVTSTAYPLPKSEIIGREFQDSIVRGLRIFIGPTRTVWRFRRRGEGGRTTKGTRARTITFRTLGEFPTVKCDRARELAEIEVGKVHTGEAVPSKRSSIKFEAAFDAYVEYLKAKAEKNGKPARWAYNVQKLGAAVILPRWAGWTLYDMAMSPDAVADWHKKVTRDHGPVSANHAARIVRAAYKRVGRRDRSLPAYLPTSAVEFNSERPSQKALSFKSFPDWLRAWRKIDNAIRQAYHLCALLIGSRPGELARLRWDAYSDNERTLVIAKAKAGNDIIIPVTDEISAALKMARAAAEALGYDIRPDALIFPGCTQAAWRDNLPARGNMLRHTYSTVAADLGVGDLIRHFLMGHAPEGISQKYIASLILANGPKMREEQSRISRRILELLGLNARTLKGEMVAGLAQSAAAGELRVENAAKVLARAQRVSAIARRGGASRSRPGA</sequence>
<dbReference type="GO" id="GO:0015074">
    <property type="term" value="P:DNA integration"/>
    <property type="evidence" value="ECO:0007669"/>
    <property type="project" value="UniProtKB-KW"/>
</dbReference>
<evidence type="ECO:0000256" key="4">
    <source>
        <dbReference type="SAM" id="MobiDB-lite"/>
    </source>
</evidence>
<dbReference type="PANTHER" id="PTHR30629">
    <property type="entry name" value="PROPHAGE INTEGRASE"/>
    <property type="match status" value="1"/>
</dbReference>
<comment type="caution">
    <text evidence="5">The sequence shown here is derived from an EMBL/GenBank/DDBJ whole genome shotgun (WGS) entry which is preliminary data.</text>
</comment>
<dbReference type="EMBL" id="JAKLTY010000016">
    <property type="protein sequence ID" value="MCG2629735.1"/>
    <property type="molecule type" value="Genomic_DNA"/>
</dbReference>
<keyword evidence="2" id="KW-0229">DNA integration</keyword>
<evidence type="ECO:0000256" key="2">
    <source>
        <dbReference type="ARBA" id="ARBA00022908"/>
    </source>
</evidence>
<reference evidence="5" key="1">
    <citation type="submission" date="2022-01" db="EMBL/GenBank/DDBJ databases">
        <title>Genome sequnece data of strain Bradyrhizobium sp. nov.</title>
        <authorList>
            <person name="Zhang J."/>
        </authorList>
    </citation>
    <scope>NUCLEOTIDE SEQUENCE</scope>
    <source>
        <strain evidence="5">WYCCWR 13023</strain>
    </source>
</reference>
<dbReference type="Gene3D" id="1.10.443.10">
    <property type="entry name" value="Intergrase catalytic core"/>
    <property type="match status" value="1"/>
</dbReference>
<evidence type="ECO:0000313" key="6">
    <source>
        <dbReference type="Proteomes" id="UP001139054"/>
    </source>
</evidence>
<dbReference type="SUPFAM" id="SSF56349">
    <property type="entry name" value="DNA breaking-rejoining enzymes"/>
    <property type="match status" value="1"/>
</dbReference>
<evidence type="ECO:0000313" key="5">
    <source>
        <dbReference type="EMBL" id="MCG2629735.1"/>
    </source>
</evidence>
<gene>
    <name evidence="5" type="ORF">L6654_24225</name>
</gene>